<dbReference type="GO" id="GO:0005096">
    <property type="term" value="F:GTPase activator activity"/>
    <property type="evidence" value="ECO:0007669"/>
    <property type="project" value="UniProtKB-KW"/>
</dbReference>
<organism evidence="7 8">
    <name type="scientific">Torulaspora globosa</name>
    <dbReference type="NCBI Taxonomy" id="48254"/>
    <lineage>
        <taxon>Eukaryota</taxon>
        <taxon>Fungi</taxon>
        <taxon>Dikarya</taxon>
        <taxon>Ascomycota</taxon>
        <taxon>Saccharomycotina</taxon>
        <taxon>Saccharomycetes</taxon>
        <taxon>Saccharomycetales</taxon>
        <taxon>Saccharomycetaceae</taxon>
        <taxon>Torulaspora</taxon>
    </lineage>
</organism>
<dbReference type="EMBL" id="CP059268">
    <property type="protein sequence ID" value="QLQ78692.1"/>
    <property type="molecule type" value="Genomic_DNA"/>
</dbReference>
<dbReference type="PANTHER" id="PTHR23180">
    <property type="entry name" value="CENTAURIN/ARF"/>
    <property type="match status" value="1"/>
</dbReference>
<protein>
    <recommendedName>
        <fullName evidence="5">ADP-ribosylation factor GTPase-activating protein</fullName>
    </recommendedName>
</protein>
<dbReference type="AlphaFoldDB" id="A0A7H9HQT6"/>
<dbReference type="SUPFAM" id="SSF50729">
    <property type="entry name" value="PH domain-like"/>
    <property type="match status" value="1"/>
</dbReference>
<comment type="subcellular location">
    <subcellularLocation>
        <location evidence="5">Cytoplasm</location>
    </subcellularLocation>
</comment>
<dbReference type="GO" id="GO:0008270">
    <property type="term" value="F:zinc ion binding"/>
    <property type="evidence" value="ECO:0007669"/>
    <property type="project" value="UniProtKB-KW"/>
</dbReference>
<dbReference type="SMART" id="SM00233">
    <property type="entry name" value="PH"/>
    <property type="match status" value="1"/>
</dbReference>
<evidence type="ECO:0000256" key="4">
    <source>
        <dbReference type="PROSITE-ProRule" id="PRU00288"/>
    </source>
</evidence>
<dbReference type="Gene3D" id="2.30.29.30">
    <property type="entry name" value="Pleckstrin-homology domain (PH domain)/Phosphotyrosine-binding domain (PTB)"/>
    <property type="match status" value="1"/>
</dbReference>
<feature type="domain" description="Arf-GAP" evidence="6">
    <location>
        <begin position="501"/>
        <end position="613"/>
    </location>
</feature>
<dbReference type="PROSITE" id="PS50115">
    <property type="entry name" value="ARFGAP"/>
    <property type="match status" value="1"/>
</dbReference>
<dbReference type="SUPFAM" id="SSF57863">
    <property type="entry name" value="ArfGap/RecO-like zinc finger"/>
    <property type="match status" value="1"/>
</dbReference>
<comment type="function">
    <text evidence="5">GTPase-activating protein for the ADP ribosylation factor family.</text>
</comment>
<evidence type="ECO:0000256" key="1">
    <source>
        <dbReference type="ARBA" id="ARBA00022723"/>
    </source>
</evidence>
<accession>A0A7H9HQT6</accession>
<keyword evidence="1 5" id="KW-0479">Metal-binding</keyword>
<dbReference type="GO" id="GO:0005768">
    <property type="term" value="C:endosome"/>
    <property type="evidence" value="ECO:0007669"/>
    <property type="project" value="TreeGrafter"/>
</dbReference>
<reference evidence="7 8" key="1">
    <citation type="submission" date="2020-06" db="EMBL/GenBank/DDBJ databases">
        <title>The yeast mating-type switching endonuclease HO is a domesticated member of an unorthodox homing genetic element family.</title>
        <authorList>
            <person name="Coughlan A.Y."/>
            <person name="Lombardi L."/>
            <person name="Braun-Galleani S."/>
            <person name="Martos A.R."/>
            <person name="Galeote V."/>
            <person name="Bigey F."/>
            <person name="Dequin S."/>
            <person name="Byrne K.P."/>
            <person name="Wolfe K.H."/>
        </authorList>
    </citation>
    <scope>NUCLEOTIDE SEQUENCE [LARGE SCALE GENOMIC DNA]</scope>
    <source>
        <strain evidence="7 8">CBS2947</strain>
    </source>
</reference>
<evidence type="ECO:0000259" key="6">
    <source>
        <dbReference type="PROSITE" id="PS50115"/>
    </source>
</evidence>
<dbReference type="OrthoDB" id="10266696at2759"/>
<evidence type="ECO:0000256" key="5">
    <source>
        <dbReference type="RuleBase" id="RU369028"/>
    </source>
</evidence>
<keyword evidence="3 5" id="KW-0862">Zinc</keyword>
<dbReference type="SMART" id="SM00105">
    <property type="entry name" value="ArfGap"/>
    <property type="match status" value="1"/>
</dbReference>
<dbReference type="InterPro" id="IPR037278">
    <property type="entry name" value="ARFGAP/RecO"/>
</dbReference>
<keyword evidence="2 4" id="KW-0863">Zinc-finger</keyword>
<proteinExistence type="predicted"/>
<sequence>MGQLVSSSNVVVEVTVGERGGRPFFVEQNGSYVPVIGWGELYMVRLNRDSGDVVCVLRQDESRAEIPLLRTEMPECYGFRLDTPCESGFYRLKCLDVESVVFVSGAEGSRAVPEASGSARLRQGSAWLPDGAEFRKLIGGLEDSVASLQKSPRWRILLDNLLRLSDLLRAVSSVCDVLLNTRVSFAGDEDHPLKRVFNEDLHAWIRDFNANHVLSVSQSLNKDVITPLQEFLEFERQNQKILPKKQKNFHEAMRLMYSSQSSLPLNSKVQYELARLEYQNFLDQCLVVGPPLRRLYSGISLFLRIQVPQKELNESYMKKNHQLRSSIKNARSMSDLTKLYSSLNTPHVETYAWVDIQENDHGSTNFGPGSSASNSGYQWLRQWIILDGNQLSVFHPSKKIPIHTVDLSFACIKKINRTTIEIQTSGLPSLTRASTNSSSSVEHTNTNSKNHRSRVYLLFKDHSEAEKWFDILKQVNLETKQYSSPAVGASSKYKDHTTTAASLIDVVMSEHESNSRCCDCGDSQTVEWISINLLCVLCIKCSGVHRSMGSHISKIRSLTLDSFTSPEILHLLQNDVSNANVNSIYESNNSEGTKITSQSSNFERSQYIINKYQACKMVSDGNQDAKSTVKSLLKAIHLDSIYLLQKTIAQSKYSLRDIVTEQSKSDSDIVLPTIFQYSLKHHEMVQGKPVFFITEFLLSNGLPVDRIPNDTSDWSPAVIEYWKSKFDMYGVFSPNKTSKYNENRESILAPLSIPADKPPGRRWSLNHMPSSPQIKSPTNILNMHKSLKLSKRGNGSRKF</sequence>
<dbReference type="PANTHER" id="PTHR23180:SF160">
    <property type="entry name" value="ADP-RIBOSYLATION FACTOR GTPASE-ACTIVATING PROTEIN EFFECTOR PROTEIN 1"/>
    <property type="match status" value="1"/>
</dbReference>
<evidence type="ECO:0000256" key="2">
    <source>
        <dbReference type="ARBA" id="ARBA00022771"/>
    </source>
</evidence>
<dbReference type="GO" id="GO:0005802">
    <property type="term" value="C:trans-Golgi network"/>
    <property type="evidence" value="ECO:0007669"/>
    <property type="project" value="TreeGrafter"/>
</dbReference>
<evidence type="ECO:0000313" key="8">
    <source>
        <dbReference type="Proteomes" id="UP000510647"/>
    </source>
</evidence>
<evidence type="ECO:0000313" key="7">
    <source>
        <dbReference type="EMBL" id="QLQ78692.1"/>
    </source>
</evidence>
<dbReference type="InterPro" id="IPR001164">
    <property type="entry name" value="ArfGAP_dom"/>
</dbReference>
<dbReference type="CDD" id="cd08204">
    <property type="entry name" value="ArfGap"/>
    <property type="match status" value="1"/>
</dbReference>
<dbReference type="Proteomes" id="UP000510647">
    <property type="component" value="Chromosome 2"/>
</dbReference>
<keyword evidence="5" id="KW-0963">Cytoplasm</keyword>
<keyword evidence="8" id="KW-1185">Reference proteome</keyword>
<dbReference type="Pfam" id="PF01412">
    <property type="entry name" value="ArfGap"/>
    <property type="match status" value="1"/>
</dbReference>
<name>A0A7H9HQT6_9SACH</name>
<evidence type="ECO:0000256" key="3">
    <source>
        <dbReference type="ARBA" id="ARBA00022833"/>
    </source>
</evidence>
<keyword evidence="5" id="KW-0040">ANK repeat</keyword>
<keyword evidence="5" id="KW-0343">GTPase activation</keyword>
<dbReference type="GO" id="GO:0006891">
    <property type="term" value="P:intra-Golgi vesicle-mediated transport"/>
    <property type="evidence" value="ECO:0007669"/>
    <property type="project" value="TreeGrafter"/>
</dbReference>
<gene>
    <name evidence="7" type="ORF">HG537_0B00410</name>
</gene>
<dbReference type="InterPro" id="IPR038508">
    <property type="entry name" value="ArfGAP_dom_sf"/>
</dbReference>
<keyword evidence="5" id="KW-0677">Repeat</keyword>
<dbReference type="InterPro" id="IPR011993">
    <property type="entry name" value="PH-like_dom_sf"/>
</dbReference>
<dbReference type="InterPro" id="IPR001849">
    <property type="entry name" value="PH_domain"/>
</dbReference>
<dbReference type="Gene3D" id="1.10.220.150">
    <property type="entry name" value="Arf GTPase activating protein"/>
    <property type="match status" value="1"/>
</dbReference>
<dbReference type="InterPro" id="IPR045258">
    <property type="entry name" value="ACAP1/2/3-like"/>
</dbReference>